<organism evidence="2 3">
    <name type="scientific">Paenibacillus profundus</name>
    <dbReference type="NCBI Taxonomy" id="1173085"/>
    <lineage>
        <taxon>Bacteria</taxon>
        <taxon>Bacillati</taxon>
        <taxon>Bacillota</taxon>
        <taxon>Bacilli</taxon>
        <taxon>Bacillales</taxon>
        <taxon>Paenibacillaceae</taxon>
        <taxon>Paenibacillus</taxon>
    </lineage>
</organism>
<sequence length="125" mass="13876">MMFSVMGFAGNVLIALGLLAKTLGWISSKGLFIAVIFLGFILFGAAESKWGRRHVVVRSIDYLPLMACVILFALAQDDTMKIAAIVLLLPLSAISSWIAVRLSKTKKYRTMPRIDETKNEPPKYQ</sequence>
<evidence type="ECO:0000313" key="2">
    <source>
        <dbReference type="EMBL" id="MCE5168944.1"/>
    </source>
</evidence>
<comment type="caution">
    <text evidence="2">The sequence shown here is derived from an EMBL/GenBank/DDBJ whole genome shotgun (WGS) entry which is preliminary data.</text>
</comment>
<feature type="transmembrane region" description="Helical" evidence="1">
    <location>
        <begin position="82"/>
        <end position="103"/>
    </location>
</feature>
<protein>
    <submittedName>
        <fullName evidence="2">Permease</fullName>
    </submittedName>
</protein>
<evidence type="ECO:0000313" key="3">
    <source>
        <dbReference type="Proteomes" id="UP001199916"/>
    </source>
</evidence>
<dbReference type="Proteomes" id="UP001199916">
    <property type="component" value="Unassembled WGS sequence"/>
</dbReference>
<keyword evidence="1" id="KW-0812">Transmembrane</keyword>
<proteinExistence type="predicted"/>
<name>A0ABS8YCJ5_9BACL</name>
<keyword evidence="1" id="KW-0472">Membrane</keyword>
<dbReference type="RefSeq" id="WP_233696074.1">
    <property type="nucleotide sequence ID" value="NZ_JAJNBZ010000003.1"/>
</dbReference>
<dbReference type="EMBL" id="JAJNBZ010000003">
    <property type="protein sequence ID" value="MCE5168944.1"/>
    <property type="molecule type" value="Genomic_DNA"/>
</dbReference>
<gene>
    <name evidence="2" type="ORF">LQV63_06435</name>
</gene>
<reference evidence="2 3" key="1">
    <citation type="submission" date="2021-11" db="EMBL/GenBank/DDBJ databases">
        <title>Draft genome sequence of Paenibacillus profundus YoMME, a new Gram-positive bacteria with exoelectrogenic properties.</title>
        <authorList>
            <person name="Hubenova Y."/>
            <person name="Hubenova E."/>
            <person name="Manasiev Y."/>
            <person name="Peykov S."/>
            <person name="Mitov M."/>
        </authorList>
    </citation>
    <scope>NUCLEOTIDE SEQUENCE [LARGE SCALE GENOMIC DNA]</scope>
    <source>
        <strain evidence="2 3">YoMME</strain>
    </source>
</reference>
<keyword evidence="1" id="KW-1133">Transmembrane helix</keyword>
<evidence type="ECO:0000256" key="1">
    <source>
        <dbReference type="SAM" id="Phobius"/>
    </source>
</evidence>
<feature type="transmembrane region" description="Helical" evidence="1">
    <location>
        <begin position="59"/>
        <end position="76"/>
    </location>
</feature>
<keyword evidence="3" id="KW-1185">Reference proteome</keyword>
<accession>A0ABS8YCJ5</accession>
<feature type="transmembrane region" description="Helical" evidence="1">
    <location>
        <begin position="30"/>
        <end position="47"/>
    </location>
</feature>